<dbReference type="PRINTS" id="PR00344">
    <property type="entry name" value="BCTRLSENSOR"/>
</dbReference>
<dbReference type="InterPro" id="IPR005467">
    <property type="entry name" value="His_kinase_dom"/>
</dbReference>
<dbReference type="SUPFAM" id="SSF47384">
    <property type="entry name" value="Homodimeric domain of signal transducing histidine kinase"/>
    <property type="match status" value="1"/>
</dbReference>
<dbReference type="InParanoid" id="A0A7X0MV45"/>
<dbReference type="InterPro" id="IPR003594">
    <property type="entry name" value="HATPase_dom"/>
</dbReference>
<evidence type="ECO:0000256" key="5">
    <source>
        <dbReference type="ARBA" id="ARBA00022679"/>
    </source>
</evidence>
<keyword evidence="4" id="KW-0597">Phosphoprotein</keyword>
<keyword evidence="6 12" id="KW-0812">Transmembrane</keyword>
<feature type="transmembrane region" description="Helical" evidence="12">
    <location>
        <begin position="20"/>
        <end position="45"/>
    </location>
</feature>
<dbReference type="PROSITE" id="PS50885">
    <property type="entry name" value="HAMP"/>
    <property type="match status" value="1"/>
</dbReference>
<dbReference type="GO" id="GO:0000155">
    <property type="term" value="F:phosphorelay sensor kinase activity"/>
    <property type="evidence" value="ECO:0007669"/>
    <property type="project" value="InterPro"/>
</dbReference>
<keyword evidence="9" id="KW-0902">Two-component regulatory system</keyword>
<keyword evidence="5" id="KW-0808">Transferase</keyword>
<dbReference type="EMBL" id="JACHHT010000001">
    <property type="protein sequence ID" value="MBB6520983.1"/>
    <property type="molecule type" value="Genomic_DNA"/>
</dbReference>
<keyword evidence="10 12" id="KW-0472">Membrane</keyword>
<evidence type="ECO:0000256" key="9">
    <source>
        <dbReference type="ARBA" id="ARBA00023012"/>
    </source>
</evidence>
<dbReference type="Gene3D" id="3.30.565.10">
    <property type="entry name" value="Histidine kinase-like ATPase, C-terminal domain"/>
    <property type="match status" value="1"/>
</dbReference>
<keyword evidence="11" id="KW-0175">Coiled coil</keyword>
<dbReference type="Gene3D" id="1.10.287.130">
    <property type="match status" value="1"/>
</dbReference>
<comment type="caution">
    <text evidence="15">The sequence shown here is derived from an EMBL/GenBank/DDBJ whole genome shotgun (WGS) entry which is preliminary data.</text>
</comment>
<dbReference type="PANTHER" id="PTHR45436">
    <property type="entry name" value="SENSOR HISTIDINE KINASE YKOH"/>
    <property type="match status" value="1"/>
</dbReference>
<comment type="catalytic activity">
    <reaction evidence="1">
        <text>ATP + protein L-histidine = ADP + protein N-phospho-L-histidine.</text>
        <dbReference type="EC" id="2.7.13.3"/>
    </reaction>
</comment>
<keyword evidence="16" id="KW-1185">Reference proteome</keyword>
<dbReference type="EC" id="2.7.13.3" evidence="3"/>
<reference evidence="15 16" key="1">
    <citation type="submission" date="2020-08" db="EMBL/GenBank/DDBJ databases">
        <title>Genomic Encyclopedia of Type Strains, Phase IV (KMG-IV): sequencing the most valuable type-strain genomes for metagenomic binning, comparative biology and taxonomic classification.</title>
        <authorList>
            <person name="Goeker M."/>
        </authorList>
    </citation>
    <scope>NUCLEOTIDE SEQUENCE [LARGE SCALE GENOMIC DNA]</scope>
    <source>
        <strain evidence="15 16">DSM 22368</strain>
    </source>
</reference>
<dbReference type="PANTHER" id="PTHR45436:SF8">
    <property type="entry name" value="HISTIDINE KINASE"/>
    <property type="match status" value="1"/>
</dbReference>
<feature type="domain" description="Histidine kinase" evidence="13">
    <location>
        <begin position="255"/>
        <end position="474"/>
    </location>
</feature>
<keyword evidence="8 12" id="KW-1133">Transmembrane helix</keyword>
<dbReference type="InterPro" id="IPR036890">
    <property type="entry name" value="HATPase_C_sf"/>
</dbReference>
<dbReference type="SMART" id="SM00387">
    <property type="entry name" value="HATPase_c"/>
    <property type="match status" value="1"/>
</dbReference>
<evidence type="ECO:0000256" key="7">
    <source>
        <dbReference type="ARBA" id="ARBA00022777"/>
    </source>
</evidence>
<evidence type="ECO:0000256" key="12">
    <source>
        <dbReference type="SAM" id="Phobius"/>
    </source>
</evidence>
<evidence type="ECO:0000256" key="1">
    <source>
        <dbReference type="ARBA" id="ARBA00000085"/>
    </source>
</evidence>
<evidence type="ECO:0000313" key="16">
    <source>
        <dbReference type="Proteomes" id="UP000528457"/>
    </source>
</evidence>
<name>A0A7X0MV45_9GAMM</name>
<evidence type="ECO:0000313" key="15">
    <source>
        <dbReference type="EMBL" id="MBB6520983.1"/>
    </source>
</evidence>
<dbReference type="PROSITE" id="PS50109">
    <property type="entry name" value="HIS_KIN"/>
    <property type="match status" value="1"/>
</dbReference>
<dbReference type="InterPro" id="IPR004358">
    <property type="entry name" value="Sig_transdc_His_kin-like_C"/>
</dbReference>
<feature type="transmembrane region" description="Helical" evidence="12">
    <location>
        <begin position="169"/>
        <end position="191"/>
    </location>
</feature>
<dbReference type="InterPro" id="IPR050428">
    <property type="entry name" value="TCS_sensor_his_kinase"/>
</dbReference>
<dbReference type="SUPFAM" id="SSF55874">
    <property type="entry name" value="ATPase domain of HSP90 chaperone/DNA topoisomerase II/histidine kinase"/>
    <property type="match status" value="1"/>
</dbReference>
<dbReference type="InterPro" id="IPR003660">
    <property type="entry name" value="HAMP_dom"/>
</dbReference>
<evidence type="ECO:0000259" key="13">
    <source>
        <dbReference type="PROSITE" id="PS50109"/>
    </source>
</evidence>
<dbReference type="InterPro" id="IPR036097">
    <property type="entry name" value="HisK_dim/P_sf"/>
</dbReference>
<comment type="subcellular location">
    <subcellularLocation>
        <location evidence="2">Membrane</location>
    </subcellularLocation>
</comment>
<dbReference type="CDD" id="cd00075">
    <property type="entry name" value="HATPase"/>
    <property type="match status" value="1"/>
</dbReference>
<organism evidence="15 16">
    <name type="scientific">Pseudoteredinibacter isoporae</name>
    <dbReference type="NCBI Taxonomy" id="570281"/>
    <lineage>
        <taxon>Bacteria</taxon>
        <taxon>Pseudomonadati</taxon>
        <taxon>Pseudomonadota</taxon>
        <taxon>Gammaproteobacteria</taxon>
        <taxon>Cellvibrionales</taxon>
        <taxon>Cellvibrionaceae</taxon>
        <taxon>Pseudoteredinibacter</taxon>
    </lineage>
</organism>
<feature type="coiled-coil region" evidence="11">
    <location>
        <begin position="50"/>
        <end position="77"/>
    </location>
</feature>
<evidence type="ECO:0000259" key="14">
    <source>
        <dbReference type="PROSITE" id="PS50885"/>
    </source>
</evidence>
<keyword evidence="7 15" id="KW-0418">Kinase</keyword>
<dbReference type="GO" id="GO:0005886">
    <property type="term" value="C:plasma membrane"/>
    <property type="evidence" value="ECO:0007669"/>
    <property type="project" value="TreeGrafter"/>
</dbReference>
<evidence type="ECO:0000256" key="4">
    <source>
        <dbReference type="ARBA" id="ARBA00022553"/>
    </source>
</evidence>
<dbReference type="RefSeq" id="WP_166849749.1">
    <property type="nucleotide sequence ID" value="NZ_JAAONY010000001.1"/>
</dbReference>
<feature type="domain" description="HAMP" evidence="14">
    <location>
        <begin position="193"/>
        <end position="247"/>
    </location>
</feature>
<accession>A0A7X0MV45</accession>
<dbReference type="CDD" id="cd00082">
    <property type="entry name" value="HisKA"/>
    <property type="match status" value="1"/>
</dbReference>
<evidence type="ECO:0000256" key="3">
    <source>
        <dbReference type="ARBA" id="ARBA00012438"/>
    </source>
</evidence>
<evidence type="ECO:0000256" key="10">
    <source>
        <dbReference type="ARBA" id="ARBA00023136"/>
    </source>
</evidence>
<gene>
    <name evidence="15" type="ORF">HNR48_001261</name>
</gene>
<sequence>MNRRRPFQNLWRDPFSGLLWIYGAVATVFLLLAFLLADWLGAWYIEDSAQLALEAKMERLEAQIQKQAETLPDFKASQKELEKLLRKEFATDEVYEFFLSKEDGLISSIDLVPPEMPVFITDPRDLEDFTFYHDGKEVTFSTLTAPLEGFEAELTVALDPSILSSDHNWPAIFFTIMAVVLLVGLLLSWWLQQRIKARLLDINRTTASIVASGDLSQRVIDSELSGPLAVTVDNINHMLSDVETAMQATRQQANNIAHDLRTPLTVAYNQLQAAAKQHPELEHSEKLLANLQNTFGLLLQINRLENSSEFSDLSEMDPYPCFVDAIELYEPVFQANLQSLEWNLDQHLEARPEGLGMVKGDHALLMQSLCNLLDNASKYSPEGSIVRLHIKDSEDHLCIECTNPWLQSSSSVDPEHLQEHVFERFYRADQSRTEEGNGLGLSFVKAAVHAMEGEVKLKVEDDVFSISICLLKVGSGKQT</sequence>
<protein>
    <recommendedName>
        <fullName evidence="3">histidine kinase</fullName>
        <ecNumber evidence="3">2.7.13.3</ecNumber>
    </recommendedName>
</protein>
<dbReference type="Proteomes" id="UP000528457">
    <property type="component" value="Unassembled WGS sequence"/>
</dbReference>
<dbReference type="AlphaFoldDB" id="A0A7X0MV45"/>
<evidence type="ECO:0000256" key="8">
    <source>
        <dbReference type="ARBA" id="ARBA00022989"/>
    </source>
</evidence>
<evidence type="ECO:0000256" key="11">
    <source>
        <dbReference type="SAM" id="Coils"/>
    </source>
</evidence>
<evidence type="ECO:0000256" key="2">
    <source>
        <dbReference type="ARBA" id="ARBA00004370"/>
    </source>
</evidence>
<dbReference type="InterPro" id="IPR003661">
    <property type="entry name" value="HisK_dim/P_dom"/>
</dbReference>
<proteinExistence type="predicted"/>
<evidence type="ECO:0000256" key="6">
    <source>
        <dbReference type="ARBA" id="ARBA00022692"/>
    </source>
</evidence>
<dbReference type="Pfam" id="PF02518">
    <property type="entry name" value="HATPase_c"/>
    <property type="match status" value="1"/>
</dbReference>